<dbReference type="STRING" id="400682.A0A1X7TGV6"/>
<name>A0A1X7TGV6_AMPQE</name>
<organism evidence="1">
    <name type="scientific">Amphimedon queenslandica</name>
    <name type="common">Sponge</name>
    <dbReference type="NCBI Taxonomy" id="400682"/>
    <lineage>
        <taxon>Eukaryota</taxon>
        <taxon>Metazoa</taxon>
        <taxon>Porifera</taxon>
        <taxon>Demospongiae</taxon>
        <taxon>Heteroscleromorpha</taxon>
        <taxon>Haplosclerida</taxon>
        <taxon>Niphatidae</taxon>
        <taxon>Amphimedon</taxon>
    </lineage>
</organism>
<proteinExistence type="predicted"/>
<dbReference type="AlphaFoldDB" id="A0A1X7TGV6"/>
<evidence type="ECO:0008006" key="2">
    <source>
        <dbReference type="Google" id="ProtNLM"/>
    </source>
</evidence>
<accession>A0A1X7TGV6</accession>
<dbReference type="eggNOG" id="KOG0017">
    <property type="taxonomic scope" value="Eukaryota"/>
</dbReference>
<dbReference type="CDD" id="cd09272">
    <property type="entry name" value="RNase_HI_RT_Ty1"/>
    <property type="match status" value="1"/>
</dbReference>
<sequence>MHQCLSLTTPVDTGSKVVNGTENSKYVDKTKYQSLVGSLLYLSMRTRPDITYAVSVTERFCCNPITQHMTAVKRILRYLRGTTLYGFFYKRGESEELIGYSDADLGGRGKKQTCVVLSMADATYIALAGAAQEAVWVKQFNQELADTRQPVIINEDNQAAIAISRNPH</sequence>
<reference evidence="1" key="1">
    <citation type="submission" date="2017-05" db="UniProtKB">
        <authorList>
            <consortium name="EnsemblMetazoa"/>
        </authorList>
    </citation>
    <scope>IDENTIFICATION</scope>
</reference>
<dbReference type="PANTHER" id="PTHR11439">
    <property type="entry name" value="GAG-POL-RELATED RETROTRANSPOSON"/>
    <property type="match status" value="1"/>
</dbReference>
<dbReference type="EnsemblMetazoa" id="Aqu2.1.13685_001">
    <property type="protein sequence ID" value="Aqu2.1.13685_001"/>
    <property type="gene ID" value="Aqu2.1.13685"/>
</dbReference>
<evidence type="ECO:0000313" key="1">
    <source>
        <dbReference type="EnsemblMetazoa" id="Aqu2.1.13685_001"/>
    </source>
</evidence>
<dbReference type="PANTHER" id="PTHR11439:SF483">
    <property type="entry name" value="PEPTIDE SYNTHASE GLIP-LIKE, PUTATIVE (AFU_ORTHOLOGUE AFUA_3G12920)-RELATED"/>
    <property type="match status" value="1"/>
</dbReference>
<dbReference type="OMA" id="KKFGHLM"/>
<dbReference type="InParanoid" id="A0A1X7TGV6"/>
<protein>
    <recommendedName>
        <fullName evidence="2">Reverse transcriptase Ty1/copia-type domain-containing protein</fullName>
    </recommendedName>
</protein>